<dbReference type="AlphaFoldDB" id="W1P0S0"/>
<evidence type="ECO:0000313" key="3">
    <source>
        <dbReference type="Proteomes" id="UP000017836"/>
    </source>
</evidence>
<dbReference type="STRING" id="13333.W1P0S0"/>
<reference evidence="3" key="1">
    <citation type="journal article" date="2013" name="Science">
        <title>The Amborella genome and the evolution of flowering plants.</title>
        <authorList>
            <consortium name="Amborella Genome Project"/>
        </authorList>
    </citation>
    <scope>NUCLEOTIDE SEQUENCE [LARGE SCALE GENOMIC DNA]</scope>
</reference>
<sequence length="205" mass="23296">MVLVGYSDYKYTRYQVIVVSAHVLDGEEGKKILAAIADLRVAVICFLDVGEDKDLLNKIKGEASCSLAKGEDPDVLMLPMRALSKASAMVVKNVASERLLNQGVEWKLKSSARVVENDKVLTSKLYPYILHRMEELEAQEGLKRFNHEMRTFDKEMRKKDNGHSEGVSIEGELSKDNKMETKTMKEDECGEPNEKNLRMLQHFEE</sequence>
<organism evidence="2 3">
    <name type="scientific">Amborella trichopoda</name>
    <dbReference type="NCBI Taxonomy" id="13333"/>
    <lineage>
        <taxon>Eukaryota</taxon>
        <taxon>Viridiplantae</taxon>
        <taxon>Streptophyta</taxon>
        <taxon>Embryophyta</taxon>
        <taxon>Tracheophyta</taxon>
        <taxon>Spermatophyta</taxon>
        <taxon>Magnoliopsida</taxon>
        <taxon>Amborellales</taxon>
        <taxon>Amborellaceae</taxon>
        <taxon>Amborella</taxon>
    </lineage>
</organism>
<dbReference type="HOGENOM" id="CLU_1339173_0_0_1"/>
<feature type="region of interest" description="Disordered" evidence="1">
    <location>
        <begin position="156"/>
        <end position="205"/>
    </location>
</feature>
<feature type="compositionally biased region" description="Basic and acidic residues" evidence="1">
    <location>
        <begin position="172"/>
        <end position="205"/>
    </location>
</feature>
<proteinExistence type="predicted"/>
<keyword evidence="3" id="KW-1185">Reference proteome</keyword>
<dbReference type="EMBL" id="KI394358">
    <property type="protein sequence ID" value="ERN03437.1"/>
    <property type="molecule type" value="Genomic_DNA"/>
</dbReference>
<gene>
    <name evidence="2" type="ORF">AMTR_s00003p00264330</name>
</gene>
<evidence type="ECO:0000256" key="1">
    <source>
        <dbReference type="SAM" id="MobiDB-lite"/>
    </source>
</evidence>
<dbReference type="Gramene" id="ERN03437">
    <property type="protein sequence ID" value="ERN03437"/>
    <property type="gene ID" value="AMTR_s00003p00264330"/>
</dbReference>
<accession>W1P0S0</accession>
<evidence type="ECO:0000313" key="2">
    <source>
        <dbReference type="EMBL" id="ERN03437.1"/>
    </source>
</evidence>
<name>W1P0S0_AMBTC</name>
<dbReference type="Proteomes" id="UP000017836">
    <property type="component" value="Unassembled WGS sequence"/>
</dbReference>
<protein>
    <submittedName>
        <fullName evidence="2">Uncharacterized protein</fullName>
    </submittedName>
</protein>